<protein>
    <submittedName>
        <fullName evidence="1">Uncharacterized protein</fullName>
    </submittedName>
</protein>
<name>A0A4Q6XZV9_9SPHI</name>
<sequence>MNKLFELTEQGDSETFLIGEEFKLTESTPSSYNILRVIIGNVIITNIGTESSTSIFENFLAKWYEFSEEKSFEENVAKILNESLETSDLKLFFFDRRYNLKNKDFFNRLENEFCNFLTYETKGSHTTSFVFLYRILEVVSFSFPLIYASKTYDFKHTYGILKEMFDSNNGNSKGELGFLKSAIQVIFKESELMNTSVDIEFDETLEKSEKIYTAIRNVIKDQNIFHGDTIENSKISICFGQVSSFIISLRNRFFHLFNRGDKNLESHEIVDPDYFFSKINKQLFSWICVVYIEILKFLIGEHERNIH</sequence>
<gene>
    <name evidence="1" type="ORF">EWE74_05155</name>
</gene>
<evidence type="ECO:0000313" key="1">
    <source>
        <dbReference type="EMBL" id="RZF62196.1"/>
    </source>
</evidence>
<accession>A0A4Q6XZV9</accession>
<proteinExistence type="predicted"/>
<dbReference type="OrthoDB" id="980779at2"/>
<dbReference type="Proteomes" id="UP000292855">
    <property type="component" value="Unassembled WGS sequence"/>
</dbReference>
<organism evidence="1 2">
    <name type="scientific">Sphingobacterium corticibacterium</name>
    <dbReference type="NCBI Taxonomy" id="2484746"/>
    <lineage>
        <taxon>Bacteria</taxon>
        <taxon>Pseudomonadati</taxon>
        <taxon>Bacteroidota</taxon>
        <taxon>Sphingobacteriia</taxon>
        <taxon>Sphingobacteriales</taxon>
        <taxon>Sphingobacteriaceae</taxon>
        <taxon>Sphingobacterium</taxon>
    </lineage>
</organism>
<dbReference type="EMBL" id="SGIT01000001">
    <property type="protein sequence ID" value="RZF62196.1"/>
    <property type="molecule type" value="Genomic_DNA"/>
</dbReference>
<keyword evidence="2" id="KW-1185">Reference proteome</keyword>
<evidence type="ECO:0000313" key="2">
    <source>
        <dbReference type="Proteomes" id="UP000292855"/>
    </source>
</evidence>
<reference evidence="1 2" key="1">
    <citation type="submission" date="2019-02" db="EMBL/GenBank/DDBJ databases">
        <authorList>
            <person name="Li Y."/>
        </authorList>
    </citation>
    <scope>NUCLEOTIDE SEQUENCE [LARGE SCALE GENOMIC DNA]</scope>
    <source>
        <strain evidence="1 2">30C10-4-7</strain>
    </source>
</reference>
<dbReference type="AlphaFoldDB" id="A0A4Q6XZV9"/>
<dbReference type="RefSeq" id="WP_130140425.1">
    <property type="nucleotide sequence ID" value="NZ_SGIT01000001.1"/>
</dbReference>
<comment type="caution">
    <text evidence="1">The sequence shown here is derived from an EMBL/GenBank/DDBJ whole genome shotgun (WGS) entry which is preliminary data.</text>
</comment>